<proteinExistence type="predicted"/>
<evidence type="ECO:0000313" key="3">
    <source>
        <dbReference type="EMBL" id="SHI28061.1"/>
    </source>
</evidence>
<organism evidence="3 4">
    <name type="scientific">Pollutimonas bauzanensis</name>
    <dbReference type="NCBI Taxonomy" id="658167"/>
    <lineage>
        <taxon>Bacteria</taxon>
        <taxon>Pseudomonadati</taxon>
        <taxon>Pseudomonadota</taxon>
        <taxon>Betaproteobacteria</taxon>
        <taxon>Burkholderiales</taxon>
        <taxon>Alcaligenaceae</taxon>
        <taxon>Pollutimonas</taxon>
    </lineage>
</organism>
<accession>A0A1M5ZUW2</accession>
<sequence>MVELSVAAIPLLLLGLGSIEAAQWFFAKQAASLALLEAGRAAITAHARPEVIETAFEQALTPLFAAGQGGGARQRLARALEQRSQATGAAPWRIEVLSPPAQAFLDFSDPTLAIARATGLAAINNNYLAEQDQRLREGPGGGLGAQSGLSILQANTLVLRLTYLHEPVLPGMKGLMRLLGAGGGSYGRQAMARGGYLPVMQEIALVMQSHPVNWPLPAAGKVVGPQAAPGAPPLPAASCQGLWCAGRRPAGIPPGAAAPAAATPEPAVQDAAWPDADPGGLLPPWPPAAAQEGGPPGAPMAGGDADAAGSGMPGATPEGAACPAASCCPPA</sequence>
<dbReference type="AlphaFoldDB" id="A0A1M5ZUW2"/>
<evidence type="ECO:0000256" key="1">
    <source>
        <dbReference type="SAM" id="MobiDB-lite"/>
    </source>
</evidence>
<name>A0A1M5ZUW2_9BURK</name>
<feature type="region of interest" description="Disordered" evidence="1">
    <location>
        <begin position="255"/>
        <end position="331"/>
    </location>
</feature>
<dbReference type="InterPro" id="IPR012495">
    <property type="entry name" value="TadE-like_dom"/>
</dbReference>
<feature type="compositionally biased region" description="Low complexity" evidence="1">
    <location>
        <begin position="255"/>
        <end position="280"/>
    </location>
</feature>
<dbReference type="EMBL" id="FQXE01000019">
    <property type="protein sequence ID" value="SHI28061.1"/>
    <property type="molecule type" value="Genomic_DNA"/>
</dbReference>
<reference evidence="3 4" key="1">
    <citation type="submission" date="2016-11" db="EMBL/GenBank/DDBJ databases">
        <authorList>
            <person name="Jaros S."/>
            <person name="Januszkiewicz K."/>
            <person name="Wedrychowicz H."/>
        </authorList>
    </citation>
    <scope>NUCLEOTIDE SEQUENCE [LARGE SCALE GENOMIC DNA]</scope>
    <source>
        <strain evidence="3 4">CGMCC 1.10190</strain>
    </source>
</reference>
<feature type="domain" description="TadE-like" evidence="2">
    <location>
        <begin position="1"/>
        <end position="40"/>
    </location>
</feature>
<dbReference type="STRING" id="658167.SAMN04488135_11915"/>
<dbReference type="Proteomes" id="UP000184226">
    <property type="component" value="Unassembled WGS sequence"/>
</dbReference>
<evidence type="ECO:0000259" key="2">
    <source>
        <dbReference type="Pfam" id="PF07811"/>
    </source>
</evidence>
<feature type="compositionally biased region" description="Low complexity" evidence="1">
    <location>
        <begin position="288"/>
        <end position="331"/>
    </location>
</feature>
<keyword evidence="4" id="KW-1185">Reference proteome</keyword>
<gene>
    <name evidence="3" type="ORF">SAMN04488135_11915</name>
</gene>
<dbReference type="Pfam" id="PF07811">
    <property type="entry name" value="TadE"/>
    <property type="match status" value="1"/>
</dbReference>
<protein>
    <recommendedName>
        <fullName evidence="2">TadE-like domain-containing protein</fullName>
    </recommendedName>
</protein>
<evidence type="ECO:0000313" key="4">
    <source>
        <dbReference type="Proteomes" id="UP000184226"/>
    </source>
</evidence>